<sequence length="222" mass="26643">MNFPIHALERLYNEHACSEYAQWSKKYMRNQFDFLGIRTPIRRKLTKQFLKENGIPSKEELQTLILTLWEKPEREYQKAALDILEKTKKTLTPADMPWLVSLLKSKSWWDTIDVLSPHIFGYMFLQYPELVSLYPDQWIDDDYIWLQRSAILYQLYYKENMNEKLLYDYILRQALSDEFFVQKAIGWVLREYAKTNASSVQLFVSQNQLKPLSKREALKHLS</sequence>
<dbReference type="PANTHER" id="PTHR34070">
    <property type="entry name" value="ARMADILLO-TYPE FOLD"/>
    <property type="match status" value="1"/>
</dbReference>
<accession>A0ABR6CMP6</accession>
<dbReference type="InterPro" id="IPR016024">
    <property type="entry name" value="ARM-type_fold"/>
</dbReference>
<dbReference type="PANTHER" id="PTHR34070:SF1">
    <property type="entry name" value="DNA ALKYLATION REPAIR PROTEIN"/>
    <property type="match status" value="1"/>
</dbReference>
<reference evidence="1 2" key="1">
    <citation type="submission" date="2020-08" db="EMBL/GenBank/DDBJ databases">
        <title>Genomic Encyclopedia of Type Strains, Phase IV (KMG-IV): sequencing the most valuable type-strain genomes for metagenomic binning, comparative biology and taxonomic classification.</title>
        <authorList>
            <person name="Goeker M."/>
        </authorList>
    </citation>
    <scope>NUCLEOTIDE SEQUENCE [LARGE SCALE GENOMIC DNA]</scope>
    <source>
        <strain evidence="1 2">DSM 105481</strain>
    </source>
</reference>
<evidence type="ECO:0000313" key="2">
    <source>
        <dbReference type="Proteomes" id="UP000626697"/>
    </source>
</evidence>
<name>A0ABR6CMP6_9BACI</name>
<dbReference type="SUPFAM" id="SSF48371">
    <property type="entry name" value="ARM repeat"/>
    <property type="match status" value="1"/>
</dbReference>
<dbReference type="EMBL" id="JACJHX010000003">
    <property type="protein sequence ID" value="MBA9026288.1"/>
    <property type="molecule type" value="Genomic_DNA"/>
</dbReference>
<evidence type="ECO:0000313" key="1">
    <source>
        <dbReference type="EMBL" id="MBA9026288.1"/>
    </source>
</evidence>
<comment type="caution">
    <text evidence="1">The sequence shown here is derived from an EMBL/GenBank/DDBJ whole genome shotgun (WGS) entry which is preliminary data.</text>
</comment>
<proteinExistence type="predicted"/>
<keyword evidence="2" id="KW-1185">Reference proteome</keyword>
<dbReference type="RefSeq" id="WP_182502158.1">
    <property type="nucleotide sequence ID" value="NZ_JACJHX010000003.1"/>
</dbReference>
<dbReference type="Gene3D" id="1.25.10.90">
    <property type="match status" value="1"/>
</dbReference>
<dbReference type="CDD" id="cd07064">
    <property type="entry name" value="AlkD_like_1"/>
    <property type="match status" value="1"/>
</dbReference>
<organism evidence="1 2">
    <name type="scientific">Peribacillus huizhouensis</name>
    <dbReference type="NCBI Taxonomy" id="1501239"/>
    <lineage>
        <taxon>Bacteria</taxon>
        <taxon>Bacillati</taxon>
        <taxon>Bacillota</taxon>
        <taxon>Bacilli</taxon>
        <taxon>Bacillales</taxon>
        <taxon>Bacillaceae</taxon>
        <taxon>Peribacillus</taxon>
    </lineage>
</organism>
<dbReference type="InterPro" id="IPR014825">
    <property type="entry name" value="DNA_alkylation"/>
</dbReference>
<dbReference type="Pfam" id="PF08713">
    <property type="entry name" value="DNA_alkylation"/>
    <property type="match status" value="1"/>
</dbReference>
<gene>
    <name evidence="1" type="ORF">HNP81_001573</name>
</gene>
<protein>
    <submittedName>
        <fullName evidence="1">3-methyladenine DNA glycosylase AlkD</fullName>
    </submittedName>
</protein>
<dbReference type="Proteomes" id="UP000626697">
    <property type="component" value="Unassembled WGS sequence"/>
</dbReference>